<name>A0A7Y3RML9_9PROT</name>
<gene>
    <name evidence="2" type="ORF">HK107_06900</name>
</gene>
<keyword evidence="3" id="KW-1185">Reference proteome</keyword>
<feature type="chain" id="PRO_5030682576" description="PEP-CTERM sorting domain-containing protein" evidence="1">
    <location>
        <begin position="22"/>
        <end position="199"/>
    </location>
</feature>
<evidence type="ECO:0000256" key="1">
    <source>
        <dbReference type="SAM" id="SignalP"/>
    </source>
</evidence>
<evidence type="ECO:0000313" key="2">
    <source>
        <dbReference type="EMBL" id="NNU16047.1"/>
    </source>
</evidence>
<sequence>MPIRFLAAAAAALLGLSSAHAAMIDLTPFPANSQQSDGPAGFDIGPARLDSFFSNAPGFLPNAILFLDSNFTFQRMFCFQGQFAPCGASGAMYFDAPVFNISFQAEQTSTRSPFSVQAFDTGNQLLAARSWDDAMETSSRTRLFDFAGVGPIATLVFGGNDFRAFGDFQFDRVSNEIPLPAAPLLFLTGLGVVAFRKRG</sequence>
<reference evidence="2 3" key="1">
    <citation type="submission" date="2020-05" db="EMBL/GenBank/DDBJ databases">
        <title>Parvularcula mediterraneae sp. nov., isolated from polypropylene straw from shallow seawater of the seashore of Laganas in Zakynthos island, Greece.</title>
        <authorList>
            <person name="Szabo I."/>
            <person name="Al-Omari J."/>
            <person name="Rado J."/>
            <person name="Szerdahelyi G.S."/>
        </authorList>
    </citation>
    <scope>NUCLEOTIDE SEQUENCE [LARGE SCALE GENOMIC DNA]</scope>
    <source>
        <strain evidence="2 3">ZS-1/3</strain>
    </source>
</reference>
<proteinExistence type="predicted"/>
<protein>
    <recommendedName>
        <fullName evidence="4">PEP-CTERM sorting domain-containing protein</fullName>
    </recommendedName>
</protein>
<evidence type="ECO:0008006" key="4">
    <source>
        <dbReference type="Google" id="ProtNLM"/>
    </source>
</evidence>
<feature type="signal peptide" evidence="1">
    <location>
        <begin position="1"/>
        <end position="21"/>
    </location>
</feature>
<dbReference type="Proteomes" id="UP000536835">
    <property type="component" value="Unassembled WGS sequence"/>
</dbReference>
<comment type="caution">
    <text evidence="2">The sequence shown here is derived from an EMBL/GenBank/DDBJ whole genome shotgun (WGS) entry which is preliminary data.</text>
</comment>
<dbReference type="RefSeq" id="WP_173197963.1">
    <property type="nucleotide sequence ID" value="NZ_JABFCX010000002.1"/>
</dbReference>
<dbReference type="AlphaFoldDB" id="A0A7Y3RML9"/>
<keyword evidence="1" id="KW-0732">Signal</keyword>
<organism evidence="2 3">
    <name type="scientific">Parvularcula mediterranea</name>
    <dbReference type="NCBI Taxonomy" id="2732508"/>
    <lineage>
        <taxon>Bacteria</taxon>
        <taxon>Pseudomonadati</taxon>
        <taxon>Pseudomonadota</taxon>
        <taxon>Alphaproteobacteria</taxon>
        <taxon>Parvularculales</taxon>
        <taxon>Parvularculaceae</taxon>
        <taxon>Parvularcula</taxon>
    </lineage>
</organism>
<accession>A0A7Y3RML9</accession>
<evidence type="ECO:0000313" key="3">
    <source>
        <dbReference type="Proteomes" id="UP000536835"/>
    </source>
</evidence>
<dbReference type="EMBL" id="JABFCX010000002">
    <property type="protein sequence ID" value="NNU16047.1"/>
    <property type="molecule type" value="Genomic_DNA"/>
</dbReference>